<evidence type="ECO:0000313" key="2">
    <source>
        <dbReference type="Proteomes" id="UP000641954"/>
    </source>
</evidence>
<dbReference type="Proteomes" id="UP000641954">
    <property type="component" value="Unassembled WGS sequence"/>
</dbReference>
<comment type="caution">
    <text evidence="1">The sequence shown here is derived from an EMBL/GenBank/DDBJ whole genome shotgun (WGS) entry which is preliminary data.</text>
</comment>
<organism evidence="1 2">
    <name type="scientific">Planktothricoides raciborskii FACHB-1370</name>
    <dbReference type="NCBI Taxonomy" id="2949576"/>
    <lineage>
        <taxon>Bacteria</taxon>
        <taxon>Bacillati</taxon>
        <taxon>Cyanobacteriota</taxon>
        <taxon>Cyanophyceae</taxon>
        <taxon>Oscillatoriophycideae</taxon>
        <taxon>Oscillatoriales</taxon>
        <taxon>Oscillatoriaceae</taxon>
        <taxon>Planktothricoides</taxon>
    </lineage>
</organism>
<accession>A0ABR8EGU2</accession>
<reference evidence="1 2" key="1">
    <citation type="journal article" date="2020" name="ISME J.">
        <title>Comparative genomics reveals insights into cyanobacterial evolution and habitat adaptation.</title>
        <authorList>
            <person name="Chen M.Y."/>
            <person name="Teng W.K."/>
            <person name="Zhao L."/>
            <person name="Hu C.X."/>
            <person name="Zhou Y.K."/>
            <person name="Han B.P."/>
            <person name="Song L.R."/>
            <person name="Shu W.S."/>
        </authorList>
    </citation>
    <scope>NUCLEOTIDE SEQUENCE [LARGE SCALE GENOMIC DNA]</scope>
    <source>
        <strain evidence="1 2">FACHB-1370</strain>
    </source>
</reference>
<keyword evidence="2" id="KW-1185">Reference proteome</keyword>
<protein>
    <submittedName>
        <fullName evidence="1">Uncharacterized protein</fullName>
    </submittedName>
</protein>
<sequence length="61" mass="6529">MITAVREKIRQFWQNSCKAYGGGSAIGWGDRPPSVGDPQSRSISPELSINHSEVIGLGSSL</sequence>
<gene>
    <name evidence="1" type="ORF">H6G72_18630</name>
</gene>
<name>A0ABR8EGU2_9CYAN</name>
<evidence type="ECO:0000313" key="1">
    <source>
        <dbReference type="EMBL" id="MBD2545815.1"/>
    </source>
</evidence>
<dbReference type="EMBL" id="JACJSK010000027">
    <property type="protein sequence ID" value="MBD2545815.1"/>
    <property type="molecule type" value="Genomic_DNA"/>
</dbReference>
<proteinExistence type="predicted"/>